<evidence type="ECO:0000313" key="2">
    <source>
        <dbReference type="Proteomes" id="UP000829447"/>
    </source>
</evidence>
<protein>
    <submittedName>
        <fullName evidence="1">Uncharacterized protein</fullName>
    </submittedName>
</protein>
<dbReference type="EMBL" id="CM040479">
    <property type="protein sequence ID" value="MCI4394071.1"/>
    <property type="molecule type" value="Genomic_DNA"/>
</dbReference>
<comment type="caution">
    <text evidence="1">The sequence shown here is derived from an EMBL/GenBank/DDBJ whole genome shotgun (WGS) entry which is preliminary data.</text>
</comment>
<sequence>MLSSVSVSDEWVEGNQTELRCEIKNIGPGHKLSVRWSRADPKQNNAFTQFNETSFPDLVNEMKSVSMTANLTITPSREDDGVQYQCAAVLNLDQTPLVFTSQPLTVTVHYKPNITQPLNESLSLTEGKPLMLTCSADGKPSPHYNWTLPNNTTISNSSIHIGSVRKEDQGQYNCTACNYLGQATRTVTVTVIAGHNPHFIYYIVAIIVVMVSAVVTAVCCTYYRRTRMGQYILKHLRSRRHNGYLDHNAEDQGQL</sequence>
<organism evidence="1 2">
    <name type="scientific">Pangasianodon gigas</name>
    <name type="common">Mekong giant catfish</name>
    <name type="synonym">Pangasius gigas</name>
    <dbReference type="NCBI Taxonomy" id="30993"/>
    <lineage>
        <taxon>Eukaryota</taxon>
        <taxon>Metazoa</taxon>
        <taxon>Chordata</taxon>
        <taxon>Craniata</taxon>
        <taxon>Vertebrata</taxon>
        <taxon>Euteleostomi</taxon>
        <taxon>Actinopterygii</taxon>
        <taxon>Neopterygii</taxon>
        <taxon>Teleostei</taxon>
        <taxon>Ostariophysi</taxon>
        <taxon>Siluriformes</taxon>
        <taxon>Pangasiidae</taxon>
        <taxon>Pangasianodon</taxon>
    </lineage>
</organism>
<name>A0ACC5XT08_PANGG</name>
<proteinExistence type="predicted"/>
<accession>A0ACC5XT08</accession>
<gene>
    <name evidence="1" type="ORF">PGIGA_G00164990</name>
</gene>
<evidence type="ECO:0000313" key="1">
    <source>
        <dbReference type="EMBL" id="MCI4394071.1"/>
    </source>
</evidence>
<dbReference type="Proteomes" id="UP000829447">
    <property type="component" value="Linkage Group LG26"/>
</dbReference>
<keyword evidence="2" id="KW-1185">Reference proteome</keyword>
<reference evidence="1 2" key="1">
    <citation type="journal article" date="2022" name="bioRxiv">
        <title>An ancient truncated duplication of the anti-Mullerian hormone receptor type 2 gene is a potential conserved master sex determinant in the Pangasiidae catfish family.</title>
        <authorList>
            <person name="Wen M."/>
            <person name="Pan Q."/>
            <person name="Jouanno E."/>
            <person name="Montfort J."/>
            <person name="Zahm M."/>
            <person name="Cabau C."/>
            <person name="Klopp C."/>
            <person name="Iampietro C."/>
            <person name="Roques C."/>
            <person name="Bouchez O."/>
            <person name="Castinel A."/>
            <person name="Donnadieu C."/>
            <person name="Parrinello H."/>
            <person name="Poncet C."/>
            <person name="Belmonte E."/>
            <person name="Gautier V."/>
            <person name="Avarre J.-C."/>
            <person name="Dugue R."/>
            <person name="Gustiano R."/>
            <person name="Ha T.T.T."/>
            <person name="Campet M."/>
            <person name="Sriphairoj K."/>
            <person name="Ribolli J."/>
            <person name="de Almeida F.L."/>
            <person name="Desvignes T."/>
            <person name="Postlethwait J.H."/>
            <person name="Bucao C.F."/>
            <person name="Robinson-Rechavi M."/>
            <person name="Bobe J."/>
            <person name="Herpin A."/>
            <person name="Guiguen Y."/>
        </authorList>
    </citation>
    <scope>NUCLEOTIDE SEQUENCE [LARGE SCALE GENOMIC DNA]</scope>
    <source>
        <strain evidence="1">YG-Dec2019</strain>
    </source>
</reference>